<dbReference type="InterPro" id="IPR036264">
    <property type="entry name" value="Bact_exopeptidase_dim_dom"/>
</dbReference>
<feature type="binding site" evidence="1">
    <location>
        <position position="153"/>
    </location>
    <ligand>
        <name>Mn(2+)</name>
        <dbReference type="ChEBI" id="CHEBI:29035"/>
        <label>2</label>
    </ligand>
</feature>
<feature type="binding site" evidence="1">
    <location>
        <position position="186"/>
    </location>
    <ligand>
        <name>Mn(2+)</name>
        <dbReference type="ChEBI" id="CHEBI:29035"/>
        <label>2</label>
    </ligand>
</feature>
<dbReference type="SUPFAM" id="SSF55031">
    <property type="entry name" value="Bacterial exopeptidase dimerisation domain"/>
    <property type="match status" value="1"/>
</dbReference>
<feature type="domain" description="Peptidase M20 dimerisation" evidence="2">
    <location>
        <begin position="208"/>
        <end position="302"/>
    </location>
</feature>
<feature type="binding site" evidence="1">
    <location>
        <position position="119"/>
    </location>
    <ligand>
        <name>Mn(2+)</name>
        <dbReference type="ChEBI" id="CHEBI:29035"/>
        <label>2</label>
    </ligand>
</feature>
<dbReference type="InterPro" id="IPR017439">
    <property type="entry name" value="Amidohydrolase"/>
</dbReference>
<evidence type="ECO:0000259" key="2">
    <source>
        <dbReference type="Pfam" id="PF07687"/>
    </source>
</evidence>
<evidence type="ECO:0000313" key="3">
    <source>
        <dbReference type="EMBL" id="QHW34984.1"/>
    </source>
</evidence>
<comment type="cofactor">
    <cofactor evidence="1">
        <name>Mn(2+)</name>
        <dbReference type="ChEBI" id="CHEBI:29035"/>
    </cofactor>
    <text evidence="1">The Mn(2+) ion enhances activity.</text>
</comment>
<accession>A0A6C0P8V6</accession>
<gene>
    <name evidence="3" type="ORF">GZH47_08500</name>
</gene>
<dbReference type="PANTHER" id="PTHR11014:SF63">
    <property type="entry name" value="METALLOPEPTIDASE, PUTATIVE (AFU_ORTHOLOGUE AFUA_6G09600)-RELATED"/>
    <property type="match status" value="1"/>
</dbReference>
<sequence>MTLNALFDGAGKPAEAAAYEREVEAETIRLRRDFHRHPETMFGVDRTAAEVAKQLIAYGLEVEQGVGKHFGKGVVATLRGSRPGRTVLLRADMDALPIQEQNEAPYRSASDGVMHACGHDAHMAMLLGAANMLSRYRGELAGTVKFAFQPAEEGALPIEDGSMVSGGRDMIEDGLLDDVDLCFALHVWPELPLGTVGVHRAYAMAASTHFRVAFQGVSGHHGTPHLAVDALLMAAQFVTEMKVAMASEINPLEPGVLSFGTLRAGTALNAIAENSEITGSYRVFEEETVLRVRDAIVRRSSAIAASFGGGSEARFRLGTALKNDPRAAQLALTAGTAVFGAERALALEQPSLAGEDFALYLKKVPGAFAFLGSGTPACKQPLHHPNFDIDERMLLAGAKLHVRFVLEAMASNDVQER</sequence>
<dbReference type="GO" id="GO:0016787">
    <property type="term" value="F:hydrolase activity"/>
    <property type="evidence" value="ECO:0007669"/>
    <property type="project" value="UniProtKB-KW"/>
</dbReference>
<organism evidence="3 4">
    <name type="scientific">Paenibacillus rhizovicinus</name>
    <dbReference type="NCBI Taxonomy" id="2704463"/>
    <lineage>
        <taxon>Bacteria</taxon>
        <taxon>Bacillati</taxon>
        <taxon>Bacillota</taxon>
        <taxon>Bacilli</taxon>
        <taxon>Bacillales</taxon>
        <taxon>Paenibacillaceae</taxon>
        <taxon>Paenibacillus</taxon>
    </lineage>
</organism>
<dbReference type="KEGG" id="prz:GZH47_08500"/>
<dbReference type="Proteomes" id="UP000479114">
    <property type="component" value="Chromosome"/>
</dbReference>
<dbReference type="Pfam" id="PF01546">
    <property type="entry name" value="Peptidase_M20"/>
    <property type="match status" value="1"/>
</dbReference>
<keyword evidence="4" id="KW-1185">Reference proteome</keyword>
<keyword evidence="1" id="KW-0464">Manganese</keyword>
<dbReference type="Pfam" id="PF07687">
    <property type="entry name" value="M20_dimer"/>
    <property type="match status" value="1"/>
</dbReference>
<keyword evidence="1" id="KW-0479">Metal-binding</keyword>
<dbReference type="GO" id="GO:0046872">
    <property type="term" value="F:metal ion binding"/>
    <property type="evidence" value="ECO:0007669"/>
    <property type="project" value="UniProtKB-KW"/>
</dbReference>
<evidence type="ECO:0000313" key="4">
    <source>
        <dbReference type="Proteomes" id="UP000479114"/>
    </source>
</evidence>
<evidence type="ECO:0000256" key="1">
    <source>
        <dbReference type="PIRSR" id="PIRSR005962-1"/>
    </source>
</evidence>
<dbReference type="InterPro" id="IPR011650">
    <property type="entry name" value="Peptidase_M20_dimer"/>
</dbReference>
<dbReference type="PIRSF" id="PIRSF005962">
    <property type="entry name" value="Pept_M20D_amidohydro"/>
    <property type="match status" value="1"/>
</dbReference>
<name>A0A6C0P8V6_9BACL</name>
<dbReference type="AlphaFoldDB" id="A0A6C0P8V6"/>
<dbReference type="Gene3D" id="3.30.70.360">
    <property type="match status" value="1"/>
</dbReference>
<dbReference type="SUPFAM" id="SSF53187">
    <property type="entry name" value="Zn-dependent exopeptidases"/>
    <property type="match status" value="1"/>
</dbReference>
<proteinExistence type="predicted"/>
<dbReference type="PANTHER" id="PTHR11014">
    <property type="entry name" value="PEPTIDASE M20 FAMILY MEMBER"/>
    <property type="match status" value="1"/>
</dbReference>
<feature type="binding site" evidence="1">
    <location>
        <position position="117"/>
    </location>
    <ligand>
        <name>Mn(2+)</name>
        <dbReference type="ChEBI" id="CHEBI:29035"/>
        <label>2</label>
    </ligand>
</feature>
<keyword evidence="3" id="KW-0378">Hydrolase</keyword>
<dbReference type="NCBIfam" id="TIGR01891">
    <property type="entry name" value="amidohydrolases"/>
    <property type="match status" value="1"/>
</dbReference>
<dbReference type="EMBL" id="CP048286">
    <property type="protein sequence ID" value="QHW34984.1"/>
    <property type="molecule type" value="Genomic_DNA"/>
</dbReference>
<protein>
    <submittedName>
        <fullName evidence="3">Amidohydrolase</fullName>
    </submittedName>
</protein>
<dbReference type="Gene3D" id="3.40.630.10">
    <property type="entry name" value="Zn peptidases"/>
    <property type="match status" value="1"/>
</dbReference>
<reference evidence="3 4" key="1">
    <citation type="submission" date="2020-02" db="EMBL/GenBank/DDBJ databases">
        <title>Paenibacillus sp. nov., isolated from rhizosphere soil of tomato.</title>
        <authorList>
            <person name="Weon H.-Y."/>
            <person name="Lee S.A."/>
        </authorList>
    </citation>
    <scope>NUCLEOTIDE SEQUENCE [LARGE SCALE GENOMIC DNA]</scope>
    <source>
        <strain evidence="3 4">14171R-81</strain>
    </source>
</reference>
<feature type="binding site" evidence="1">
    <location>
        <position position="383"/>
    </location>
    <ligand>
        <name>Mn(2+)</name>
        <dbReference type="ChEBI" id="CHEBI:29035"/>
        <label>2</label>
    </ligand>
</feature>
<dbReference type="InterPro" id="IPR002933">
    <property type="entry name" value="Peptidase_M20"/>
</dbReference>